<dbReference type="Proteomes" id="UP000327362">
    <property type="component" value="Chromosome"/>
</dbReference>
<accession>A0AAI8SLN0</accession>
<dbReference type="RefSeq" id="WP_155267630.1">
    <property type="nucleotide sequence ID" value="NZ_AP020326.1"/>
</dbReference>
<organism evidence="2 3">
    <name type="scientific">Mycobacterium avium subsp. hominissuis</name>
    <dbReference type="NCBI Taxonomy" id="439334"/>
    <lineage>
        <taxon>Bacteria</taxon>
        <taxon>Bacillati</taxon>
        <taxon>Actinomycetota</taxon>
        <taxon>Actinomycetes</taxon>
        <taxon>Mycobacteriales</taxon>
        <taxon>Mycobacteriaceae</taxon>
        <taxon>Mycobacterium</taxon>
        <taxon>Mycobacterium avium complex (MAC)</taxon>
    </lineage>
</organism>
<proteinExistence type="predicted"/>
<gene>
    <name evidence="2" type="ORF">JPH1_20740</name>
</gene>
<evidence type="ECO:0000256" key="1">
    <source>
        <dbReference type="SAM" id="MobiDB-lite"/>
    </source>
</evidence>
<protein>
    <submittedName>
        <fullName evidence="2">Uncharacterized protein</fullName>
    </submittedName>
</protein>
<sequence>MTRCSTVASPAPGTAIQDQQAPLLLDDPPVATLIAEVDAILCAAAEALLRRPPAPPVVGCALLGPRSPGRSWQIPARPRTGPVRDVFAVERGPPQPIPDGTVNATIQERQVMASPTR</sequence>
<dbReference type="AlphaFoldDB" id="A0AAI8SLN0"/>
<evidence type="ECO:0000313" key="2">
    <source>
        <dbReference type="EMBL" id="BBN47599.1"/>
    </source>
</evidence>
<feature type="region of interest" description="Disordered" evidence="1">
    <location>
        <begin position="1"/>
        <end position="22"/>
    </location>
</feature>
<name>A0AAI8SLN0_MYCAV</name>
<dbReference type="EMBL" id="AP020326">
    <property type="protein sequence ID" value="BBN47599.1"/>
    <property type="molecule type" value="Genomic_DNA"/>
</dbReference>
<evidence type="ECO:0000313" key="3">
    <source>
        <dbReference type="Proteomes" id="UP000327362"/>
    </source>
</evidence>
<reference evidence="2 3" key="1">
    <citation type="submission" date="2019-09" db="EMBL/GenBank/DDBJ databases">
        <title>Complete genome sequence of Mycobacterium avium subsp. hominissuis strain JP-H-1.</title>
        <authorList>
            <person name="Kinoshita Y."/>
            <person name="Niwa H."/>
            <person name="Uchida-Fujii E."/>
            <person name="Nukada T."/>
        </authorList>
    </citation>
    <scope>NUCLEOTIDE SEQUENCE [LARGE SCALE GENOMIC DNA]</scope>
    <source>
        <strain evidence="2 3">JP-H-1</strain>
    </source>
</reference>